<proteinExistence type="predicted"/>
<evidence type="ECO:0000313" key="2">
    <source>
        <dbReference type="Proteomes" id="UP001500929"/>
    </source>
</evidence>
<sequence>MNTARVFCERWQLDCCGNDFAVGEAVQWSVVRADRLTVVETFSRTVFAVDTFYENHWAPSDLIDMTALVERIWAVERPRDAPFGPGGWGPLRAVEHTDKASFDDPKAEYDCDGFIVEVRLTDIR</sequence>
<evidence type="ECO:0008006" key="3">
    <source>
        <dbReference type="Google" id="ProtNLM"/>
    </source>
</evidence>
<gene>
    <name evidence="1" type="ORF">GCM10009851_21690</name>
</gene>
<dbReference type="Pfam" id="PF20218">
    <property type="entry name" value="DUF6578"/>
    <property type="match status" value="1"/>
</dbReference>
<accession>A0ABN3DMH1</accession>
<dbReference type="EMBL" id="BAAAQY010000006">
    <property type="protein sequence ID" value="GAA2236382.1"/>
    <property type="molecule type" value="Genomic_DNA"/>
</dbReference>
<dbReference type="InterPro" id="IPR046485">
    <property type="entry name" value="DUF6578"/>
</dbReference>
<comment type="caution">
    <text evidence="1">The sequence shown here is derived from an EMBL/GenBank/DDBJ whole genome shotgun (WGS) entry which is preliminary data.</text>
</comment>
<keyword evidence="2" id="KW-1185">Reference proteome</keyword>
<organism evidence="1 2">
    <name type="scientific">Herbiconiux moechotypicola</name>
    <dbReference type="NCBI Taxonomy" id="637393"/>
    <lineage>
        <taxon>Bacteria</taxon>
        <taxon>Bacillati</taxon>
        <taxon>Actinomycetota</taxon>
        <taxon>Actinomycetes</taxon>
        <taxon>Micrococcales</taxon>
        <taxon>Microbacteriaceae</taxon>
        <taxon>Herbiconiux</taxon>
    </lineage>
</organism>
<name>A0ABN3DMH1_9MICO</name>
<reference evidence="1 2" key="1">
    <citation type="journal article" date="2019" name="Int. J. Syst. Evol. Microbiol.">
        <title>The Global Catalogue of Microorganisms (GCM) 10K type strain sequencing project: providing services to taxonomists for standard genome sequencing and annotation.</title>
        <authorList>
            <consortium name="The Broad Institute Genomics Platform"/>
            <consortium name="The Broad Institute Genome Sequencing Center for Infectious Disease"/>
            <person name="Wu L."/>
            <person name="Ma J."/>
        </authorList>
    </citation>
    <scope>NUCLEOTIDE SEQUENCE [LARGE SCALE GENOMIC DNA]</scope>
    <source>
        <strain evidence="1 2">JCM 16117</strain>
    </source>
</reference>
<protein>
    <recommendedName>
        <fullName evidence="3">ASCH domain-containing protein</fullName>
    </recommendedName>
</protein>
<dbReference type="RefSeq" id="WP_259479645.1">
    <property type="nucleotide sequence ID" value="NZ_BAAAQY010000006.1"/>
</dbReference>
<dbReference type="Proteomes" id="UP001500929">
    <property type="component" value="Unassembled WGS sequence"/>
</dbReference>
<evidence type="ECO:0000313" key="1">
    <source>
        <dbReference type="EMBL" id="GAA2236382.1"/>
    </source>
</evidence>